<evidence type="ECO:0000313" key="2">
    <source>
        <dbReference type="Proteomes" id="UP000094526"/>
    </source>
</evidence>
<sequence>MSTYCRGPDTVRRTTQISAVVRPATTAYLNGAHQINCQAPEKDKDKEGCSGAALGTQYLIAQCLDSHSGVGTPTHIWRVAGVGMPNGA</sequence>
<reference evidence="2" key="1">
    <citation type="submission" date="2015-07" db="EMBL/GenBank/DDBJ databases">
        <authorList>
            <person name="Teixeira M.M."/>
            <person name="Souza R.C."/>
            <person name="Almeida L.G."/>
            <person name="Vicente V.A."/>
            <person name="de Hoog S."/>
            <person name="Bocca A.L."/>
            <person name="de Almeida S.R."/>
            <person name="Vasconcelos A.T."/>
            <person name="Felipe M.S."/>
        </authorList>
    </citation>
    <scope>NUCLEOTIDE SEQUENCE [LARGE SCALE GENOMIC DNA]</scope>
    <source>
        <strain evidence="2">KSF</strain>
    </source>
</reference>
<evidence type="ECO:0000313" key="1">
    <source>
        <dbReference type="EMBL" id="OCT45337.1"/>
    </source>
</evidence>
<dbReference type="EMBL" id="LGRB01000020">
    <property type="protein sequence ID" value="OCT45337.1"/>
    <property type="molecule type" value="Genomic_DNA"/>
</dbReference>
<dbReference type="Proteomes" id="UP000094526">
    <property type="component" value="Unassembled WGS sequence"/>
</dbReference>
<proteinExistence type="predicted"/>
<dbReference type="AlphaFoldDB" id="A0A1C1CA43"/>
<keyword evidence="2" id="KW-1185">Reference proteome</keyword>
<name>A0A1C1CA43_9EURO</name>
<dbReference type="VEuPathDB" id="FungiDB:CLCR_06445"/>
<accession>A0A1C1CA43</accession>
<comment type="caution">
    <text evidence="1">The sequence shown here is derived from an EMBL/GenBank/DDBJ whole genome shotgun (WGS) entry which is preliminary data.</text>
</comment>
<gene>
    <name evidence="1" type="ORF">CLCR_06445</name>
</gene>
<protein>
    <submittedName>
        <fullName evidence="1">Uncharacterized protein</fullName>
    </submittedName>
</protein>
<organism evidence="1 2">
    <name type="scientific">Cladophialophora carrionii</name>
    <dbReference type="NCBI Taxonomy" id="86049"/>
    <lineage>
        <taxon>Eukaryota</taxon>
        <taxon>Fungi</taxon>
        <taxon>Dikarya</taxon>
        <taxon>Ascomycota</taxon>
        <taxon>Pezizomycotina</taxon>
        <taxon>Eurotiomycetes</taxon>
        <taxon>Chaetothyriomycetidae</taxon>
        <taxon>Chaetothyriales</taxon>
        <taxon>Herpotrichiellaceae</taxon>
        <taxon>Cladophialophora</taxon>
    </lineage>
</organism>